<sequence length="58" mass="7008">MAFKTRIEPDDLKRFKILYNRMNLTTDEKRYYKGLLKGYEGELQFDLLTESCKVIHSF</sequence>
<protein>
    <submittedName>
        <fullName evidence="1">Uncharacterized protein</fullName>
    </submittedName>
</protein>
<dbReference type="Proteomes" id="UP001330749">
    <property type="component" value="Unassembled WGS sequence"/>
</dbReference>
<name>A0ABU6N6S1_9BACI</name>
<gene>
    <name evidence="1" type="ORF">P4447_01145</name>
</gene>
<proteinExistence type="predicted"/>
<evidence type="ECO:0000313" key="1">
    <source>
        <dbReference type="EMBL" id="MED3561161.1"/>
    </source>
</evidence>
<comment type="caution">
    <text evidence="1">The sequence shown here is derived from an EMBL/GenBank/DDBJ whole genome shotgun (WGS) entry which is preliminary data.</text>
</comment>
<dbReference type="RefSeq" id="WP_327965999.1">
    <property type="nucleotide sequence ID" value="NZ_JARMQG010000009.1"/>
</dbReference>
<keyword evidence="2" id="KW-1185">Reference proteome</keyword>
<reference evidence="1 2" key="1">
    <citation type="submission" date="2023-03" db="EMBL/GenBank/DDBJ databases">
        <title>Bacillus Genome Sequencing.</title>
        <authorList>
            <person name="Dunlap C."/>
        </authorList>
    </citation>
    <scope>NUCLEOTIDE SEQUENCE [LARGE SCALE GENOMIC DNA]</scope>
    <source>
        <strain evidence="1 2">B-14544</strain>
    </source>
</reference>
<accession>A0ABU6N6S1</accession>
<evidence type="ECO:0000313" key="2">
    <source>
        <dbReference type="Proteomes" id="UP001330749"/>
    </source>
</evidence>
<organism evidence="1 2">
    <name type="scientific">Bacillus xiapuensis</name>
    <dbReference type="NCBI Taxonomy" id="2014075"/>
    <lineage>
        <taxon>Bacteria</taxon>
        <taxon>Bacillati</taxon>
        <taxon>Bacillota</taxon>
        <taxon>Bacilli</taxon>
        <taxon>Bacillales</taxon>
        <taxon>Bacillaceae</taxon>
        <taxon>Bacillus</taxon>
    </lineage>
</organism>
<dbReference type="EMBL" id="JARMQG010000009">
    <property type="protein sequence ID" value="MED3561161.1"/>
    <property type="molecule type" value="Genomic_DNA"/>
</dbReference>